<comment type="subcellular location">
    <subcellularLocation>
        <location evidence="1">Cell membrane</location>
        <topology evidence="1">Multi-pass membrane protein</topology>
    </subcellularLocation>
</comment>
<dbReference type="RefSeq" id="WP_090632107.1">
    <property type="nucleotide sequence ID" value="NZ_FOCP01000012.1"/>
</dbReference>
<accession>A0A1H8FAH7</accession>
<keyword evidence="7" id="KW-0645">Protease</keyword>
<feature type="transmembrane region" description="Helical" evidence="6">
    <location>
        <begin position="165"/>
        <end position="183"/>
    </location>
</feature>
<dbReference type="InterPro" id="IPR006214">
    <property type="entry name" value="Bax_inhibitor_1-related"/>
</dbReference>
<dbReference type="Proteomes" id="UP000199459">
    <property type="component" value="Unassembled WGS sequence"/>
</dbReference>
<evidence type="ECO:0000256" key="3">
    <source>
        <dbReference type="ARBA" id="ARBA00022692"/>
    </source>
</evidence>
<keyword evidence="7" id="KW-0378">Hydrolase</keyword>
<evidence type="ECO:0000313" key="7">
    <source>
        <dbReference type="EMBL" id="SEN28565.1"/>
    </source>
</evidence>
<keyword evidence="4 6" id="KW-1133">Transmembrane helix</keyword>
<feature type="transmembrane region" description="Helical" evidence="6">
    <location>
        <begin position="82"/>
        <end position="104"/>
    </location>
</feature>
<dbReference type="STRING" id="917.SAMN05216326_10927"/>
<feature type="transmembrane region" description="Helical" evidence="6">
    <location>
        <begin position="110"/>
        <end position="131"/>
    </location>
</feature>
<name>A0A1H8FAH7_9PROT</name>
<organism evidence="7 8">
    <name type="scientific">Nitrosomonas marina</name>
    <dbReference type="NCBI Taxonomy" id="917"/>
    <lineage>
        <taxon>Bacteria</taxon>
        <taxon>Pseudomonadati</taxon>
        <taxon>Pseudomonadota</taxon>
        <taxon>Betaproteobacteria</taxon>
        <taxon>Nitrosomonadales</taxon>
        <taxon>Nitrosomonadaceae</taxon>
        <taxon>Nitrosomonas</taxon>
    </lineage>
</organism>
<feature type="transmembrane region" description="Helical" evidence="6">
    <location>
        <begin position="195"/>
        <end position="221"/>
    </location>
</feature>
<proteinExistence type="inferred from homology"/>
<sequence length="225" mass="24085">MDQNYSTIGRSSRTKQAIEINKVLRNTYLLLAMTLLFSGLTASISMMMNMPPMTYLISVIGGMVIAMFVLPRFAHSTAGIGIVFLITGLLGFGLGPILSMYASVPNGSNIIMLSLGGTGVIFMGLSAYVLATRKDFSFLGGFLMVGFLLVLVAAVANIFLAIPAMSLMISAVVIMLMSGFILHDTSRIIHGGETNYILATIGLYMTIFNIFISLLQILGIMGGDD</sequence>
<dbReference type="CDD" id="cd10433">
    <property type="entry name" value="YccA_like"/>
    <property type="match status" value="1"/>
</dbReference>
<dbReference type="EMBL" id="FOCP01000012">
    <property type="protein sequence ID" value="SEN28565.1"/>
    <property type="molecule type" value="Genomic_DNA"/>
</dbReference>
<protein>
    <submittedName>
        <fullName evidence="7">Modulator of FtsH protease</fullName>
    </submittedName>
</protein>
<feature type="transmembrane region" description="Helical" evidence="6">
    <location>
        <begin position="138"/>
        <end position="159"/>
    </location>
</feature>
<evidence type="ECO:0000256" key="6">
    <source>
        <dbReference type="RuleBase" id="RU004379"/>
    </source>
</evidence>
<dbReference type="GO" id="GO:0008233">
    <property type="term" value="F:peptidase activity"/>
    <property type="evidence" value="ECO:0007669"/>
    <property type="project" value="UniProtKB-KW"/>
</dbReference>
<keyword evidence="3 6" id="KW-0812">Transmembrane</keyword>
<evidence type="ECO:0000256" key="4">
    <source>
        <dbReference type="ARBA" id="ARBA00022989"/>
    </source>
</evidence>
<dbReference type="AlphaFoldDB" id="A0A1H8FAH7"/>
<keyword evidence="2" id="KW-1003">Cell membrane</keyword>
<feature type="transmembrane region" description="Helical" evidence="6">
    <location>
        <begin position="28"/>
        <end position="47"/>
    </location>
</feature>
<dbReference type="GO" id="GO:0006508">
    <property type="term" value="P:proteolysis"/>
    <property type="evidence" value="ECO:0007669"/>
    <property type="project" value="UniProtKB-KW"/>
</dbReference>
<reference evidence="7 8" key="1">
    <citation type="submission" date="2016-10" db="EMBL/GenBank/DDBJ databases">
        <authorList>
            <person name="de Groot N.N."/>
        </authorList>
    </citation>
    <scope>NUCLEOTIDE SEQUENCE [LARGE SCALE GENOMIC DNA]</scope>
    <source>
        <strain evidence="7 8">Nm22</strain>
    </source>
</reference>
<evidence type="ECO:0000256" key="5">
    <source>
        <dbReference type="ARBA" id="ARBA00023136"/>
    </source>
</evidence>
<dbReference type="OrthoDB" id="9813298at2"/>
<dbReference type="PANTHER" id="PTHR23291:SF115">
    <property type="entry name" value="MODULATOR OF FTSH PROTEASE YCCA"/>
    <property type="match status" value="1"/>
</dbReference>
<gene>
    <name evidence="7" type="ORF">SAMN05216325_11272</name>
</gene>
<dbReference type="PANTHER" id="PTHR23291">
    <property type="entry name" value="BAX INHIBITOR-RELATED"/>
    <property type="match status" value="1"/>
</dbReference>
<evidence type="ECO:0000313" key="8">
    <source>
        <dbReference type="Proteomes" id="UP000199459"/>
    </source>
</evidence>
<evidence type="ECO:0000256" key="2">
    <source>
        <dbReference type="ARBA" id="ARBA00022475"/>
    </source>
</evidence>
<keyword evidence="5 6" id="KW-0472">Membrane</keyword>
<dbReference type="Pfam" id="PF01027">
    <property type="entry name" value="Bax1-I"/>
    <property type="match status" value="1"/>
</dbReference>
<feature type="transmembrane region" description="Helical" evidence="6">
    <location>
        <begin position="53"/>
        <end position="70"/>
    </location>
</feature>
<comment type="similarity">
    <text evidence="6">Belongs to the BI1 family.</text>
</comment>
<evidence type="ECO:0000256" key="1">
    <source>
        <dbReference type="ARBA" id="ARBA00004651"/>
    </source>
</evidence>
<dbReference type="GO" id="GO:0005886">
    <property type="term" value="C:plasma membrane"/>
    <property type="evidence" value="ECO:0007669"/>
    <property type="project" value="UniProtKB-SubCell"/>
</dbReference>